<dbReference type="EC" id="5.3.1.16" evidence="7"/>
<comment type="caution">
    <text evidence="7">The sequence shown here is derived from an EMBL/GenBank/DDBJ whole genome shotgun (WGS) entry which is preliminary data.</text>
</comment>
<reference evidence="7 8" key="1">
    <citation type="submission" date="2020-08" db="EMBL/GenBank/DDBJ databases">
        <title>Genomic Encyclopedia of Type Strains, Phase IV (KMG-IV): sequencing the most valuable type-strain genomes for metagenomic binning, comparative biology and taxonomic classification.</title>
        <authorList>
            <person name="Goeker M."/>
        </authorList>
    </citation>
    <scope>NUCLEOTIDE SEQUENCE [LARGE SCALE GENOMIC DNA]</scope>
    <source>
        <strain evidence="7 8">DSM 2461</strain>
    </source>
</reference>
<dbReference type="EMBL" id="JACHGJ010000006">
    <property type="protein sequence ID" value="MBB6481364.1"/>
    <property type="molecule type" value="Genomic_DNA"/>
</dbReference>
<proteinExistence type="inferred from homology"/>
<sequence>MKIRPCIDLHNGKVKQIVGGTLTDRDNSARENFVSSRGASYYARQYRDDKMTGGHIVKLGPGNDNEAEKALKIWPEGMQIGGGITGDNCRLWIDRGASHVIVTSWVFRDGAIDFTRLDELVKLIGKKRLVLDLSCRKQNGKYVVVTDRWQRYTDFIVNRKNIALLESYCDEFLIHAADVEGLRGGIEADLVSDLGRWSSIPVTYAGGARDLNDAEKVKELGRGLVDLTIGSALDIFGGSLAYRDVVQWNRENRGVY</sequence>
<dbReference type="NCBIfam" id="TIGR02129">
    <property type="entry name" value="hisA_euk"/>
    <property type="match status" value="1"/>
</dbReference>
<comment type="pathway">
    <text evidence="5">Amino-acid biosynthesis.</text>
</comment>
<dbReference type="InterPro" id="IPR011858">
    <property type="entry name" value="His6/HISN3"/>
</dbReference>
<evidence type="ECO:0000313" key="7">
    <source>
        <dbReference type="EMBL" id="MBB6481364.1"/>
    </source>
</evidence>
<dbReference type="InterPro" id="IPR044524">
    <property type="entry name" value="Isoase_HisA-like"/>
</dbReference>
<dbReference type="AlphaFoldDB" id="A0A841R7V7"/>
<evidence type="ECO:0000256" key="5">
    <source>
        <dbReference type="ARBA" id="ARBA00029440"/>
    </source>
</evidence>
<evidence type="ECO:0000256" key="3">
    <source>
        <dbReference type="ARBA" id="ARBA00023102"/>
    </source>
</evidence>
<dbReference type="InterPro" id="IPR006062">
    <property type="entry name" value="His_biosynth"/>
</dbReference>
<dbReference type="Pfam" id="PF00977">
    <property type="entry name" value="His_biosynth"/>
    <property type="match status" value="1"/>
</dbReference>
<keyword evidence="2 6" id="KW-0028">Amino-acid biosynthesis</keyword>
<protein>
    <submittedName>
        <fullName evidence="7">Phosphoribosylformimino-5-aminoimidazole carboxamide ribotide isomerase</fullName>
        <ecNumber evidence="7">5.3.1.16</ecNumber>
    </submittedName>
</protein>
<comment type="similarity">
    <text evidence="1 6">Belongs to the HisA/HisF family.</text>
</comment>
<keyword evidence="8" id="KW-1185">Reference proteome</keyword>
<dbReference type="GO" id="GO:0000162">
    <property type="term" value="P:L-tryptophan biosynthetic process"/>
    <property type="evidence" value="ECO:0007669"/>
    <property type="project" value="TreeGrafter"/>
</dbReference>
<keyword evidence="3 6" id="KW-0368">Histidine biosynthesis</keyword>
<dbReference type="GO" id="GO:0000105">
    <property type="term" value="P:L-histidine biosynthetic process"/>
    <property type="evidence" value="ECO:0007669"/>
    <property type="project" value="UniProtKB-KW"/>
</dbReference>
<dbReference type="PANTHER" id="PTHR43090:SF2">
    <property type="entry name" value="1-(5-PHOSPHORIBOSYL)-5-[(5-PHOSPHORIBOSYLAMINO)METHYLIDENEAMINO] IMIDAZOLE-4-CARBOXAMIDE ISOMERASE"/>
    <property type="match status" value="1"/>
</dbReference>
<dbReference type="GO" id="GO:0005737">
    <property type="term" value="C:cytoplasm"/>
    <property type="evidence" value="ECO:0007669"/>
    <property type="project" value="TreeGrafter"/>
</dbReference>
<dbReference type="InterPro" id="IPR013785">
    <property type="entry name" value="Aldolase_TIM"/>
</dbReference>
<dbReference type="InterPro" id="IPR011060">
    <property type="entry name" value="RibuloseP-bd_barrel"/>
</dbReference>
<dbReference type="FunFam" id="3.20.20.70:FF:000110">
    <property type="entry name" value="1-(5-phosphoribosyl)-5-[(5-phosphoribosylamino)methylideneamino] imidazole-4-carboxamide isomerase, chloroplastic"/>
    <property type="match status" value="1"/>
</dbReference>
<dbReference type="Proteomes" id="UP000587760">
    <property type="component" value="Unassembled WGS sequence"/>
</dbReference>
<dbReference type="Gene3D" id="3.20.20.70">
    <property type="entry name" value="Aldolase class I"/>
    <property type="match status" value="1"/>
</dbReference>
<organism evidence="7 8">
    <name type="scientific">Spirochaeta isovalerica</name>
    <dbReference type="NCBI Taxonomy" id="150"/>
    <lineage>
        <taxon>Bacteria</taxon>
        <taxon>Pseudomonadati</taxon>
        <taxon>Spirochaetota</taxon>
        <taxon>Spirochaetia</taxon>
        <taxon>Spirochaetales</taxon>
        <taxon>Spirochaetaceae</taxon>
        <taxon>Spirochaeta</taxon>
    </lineage>
</organism>
<dbReference type="RefSeq" id="WP_184747615.1">
    <property type="nucleotide sequence ID" value="NZ_JACHGJ010000006.1"/>
</dbReference>
<evidence type="ECO:0000256" key="2">
    <source>
        <dbReference type="ARBA" id="ARBA00022605"/>
    </source>
</evidence>
<dbReference type="CDD" id="cd04723">
    <property type="entry name" value="HisA_HisF"/>
    <property type="match status" value="1"/>
</dbReference>
<name>A0A841R7V7_9SPIO</name>
<dbReference type="PANTHER" id="PTHR43090">
    <property type="entry name" value="1-(5-PHOSPHORIBOSYL)-5-[(5-PHOSPHORIBOSYLAMINO)METHYLIDENEAMINO] IMIDAZOLE-4-CARBOXAMIDE ISOMERASE"/>
    <property type="match status" value="1"/>
</dbReference>
<accession>A0A841R7V7</accession>
<evidence type="ECO:0000256" key="6">
    <source>
        <dbReference type="RuleBase" id="RU003657"/>
    </source>
</evidence>
<evidence type="ECO:0000256" key="1">
    <source>
        <dbReference type="ARBA" id="ARBA00009667"/>
    </source>
</evidence>
<dbReference type="GO" id="GO:0003949">
    <property type="term" value="F:1-(5-phosphoribosyl)-5-[(5-phosphoribosylamino)methylideneamino]imidazole-4-carboxamide isomerase activity"/>
    <property type="evidence" value="ECO:0007669"/>
    <property type="project" value="UniProtKB-EC"/>
</dbReference>
<evidence type="ECO:0000256" key="4">
    <source>
        <dbReference type="ARBA" id="ARBA00023235"/>
    </source>
</evidence>
<keyword evidence="4 7" id="KW-0413">Isomerase</keyword>
<evidence type="ECO:0000313" key="8">
    <source>
        <dbReference type="Proteomes" id="UP000587760"/>
    </source>
</evidence>
<dbReference type="SUPFAM" id="SSF51366">
    <property type="entry name" value="Ribulose-phoshate binding barrel"/>
    <property type="match status" value="1"/>
</dbReference>
<gene>
    <name evidence="7" type="ORF">HNR50_003044</name>
</gene>